<dbReference type="SMART" id="SM00530">
    <property type="entry name" value="HTH_XRE"/>
    <property type="match status" value="1"/>
</dbReference>
<reference evidence="3" key="1">
    <citation type="journal article" date="2019" name="Int. J. Syst. Evol. Microbiol.">
        <title>The Global Catalogue of Microorganisms (GCM) 10K type strain sequencing project: providing services to taxonomists for standard genome sequencing and annotation.</title>
        <authorList>
            <consortium name="The Broad Institute Genomics Platform"/>
            <consortium name="The Broad Institute Genome Sequencing Center for Infectious Disease"/>
            <person name="Wu L."/>
            <person name="Ma J."/>
        </authorList>
    </citation>
    <scope>NUCLEOTIDE SEQUENCE [LARGE SCALE GENOMIC DNA]</scope>
    <source>
        <strain evidence="3">JCM 17441</strain>
    </source>
</reference>
<protein>
    <submittedName>
        <fullName evidence="2">Helix-turn-helix transcriptional regulator</fullName>
    </submittedName>
</protein>
<dbReference type="InterPro" id="IPR010982">
    <property type="entry name" value="Lambda_DNA-bd_dom_sf"/>
</dbReference>
<dbReference type="CDD" id="cd00093">
    <property type="entry name" value="HTH_XRE"/>
    <property type="match status" value="1"/>
</dbReference>
<evidence type="ECO:0000313" key="2">
    <source>
        <dbReference type="EMBL" id="GAA4263749.1"/>
    </source>
</evidence>
<dbReference type="Proteomes" id="UP001500620">
    <property type="component" value="Unassembled WGS sequence"/>
</dbReference>
<evidence type="ECO:0000259" key="1">
    <source>
        <dbReference type="PROSITE" id="PS50943"/>
    </source>
</evidence>
<accession>A0ABP8DUZ0</accession>
<keyword evidence="3" id="KW-1185">Reference proteome</keyword>
<proteinExistence type="predicted"/>
<evidence type="ECO:0000313" key="3">
    <source>
        <dbReference type="Proteomes" id="UP001500620"/>
    </source>
</evidence>
<dbReference type="PROSITE" id="PS50943">
    <property type="entry name" value="HTH_CROC1"/>
    <property type="match status" value="1"/>
</dbReference>
<organism evidence="2 3">
    <name type="scientific">Dactylosporangium darangshiense</name>
    <dbReference type="NCBI Taxonomy" id="579108"/>
    <lineage>
        <taxon>Bacteria</taxon>
        <taxon>Bacillati</taxon>
        <taxon>Actinomycetota</taxon>
        <taxon>Actinomycetes</taxon>
        <taxon>Micromonosporales</taxon>
        <taxon>Micromonosporaceae</taxon>
        <taxon>Dactylosporangium</taxon>
    </lineage>
</organism>
<feature type="domain" description="HTH cro/C1-type" evidence="1">
    <location>
        <begin position="19"/>
        <end position="48"/>
    </location>
</feature>
<dbReference type="InterPro" id="IPR043917">
    <property type="entry name" value="DUF5753"/>
</dbReference>
<gene>
    <name evidence="2" type="ORF">GCM10022255_111120</name>
</gene>
<dbReference type="Pfam" id="PF19054">
    <property type="entry name" value="DUF5753"/>
    <property type="match status" value="1"/>
</dbReference>
<dbReference type="SUPFAM" id="SSF47413">
    <property type="entry name" value="lambda repressor-like DNA-binding domains"/>
    <property type="match status" value="1"/>
</dbReference>
<dbReference type="EMBL" id="BAABAT010000079">
    <property type="protein sequence ID" value="GAA4263749.1"/>
    <property type="molecule type" value="Genomic_DNA"/>
</dbReference>
<dbReference type="Gene3D" id="1.10.260.40">
    <property type="entry name" value="lambda repressor-like DNA-binding domains"/>
    <property type="match status" value="1"/>
</dbReference>
<sequence length="286" mass="31802">MRSQSSSVQQARQGLADRLREIRLGAGLTGARLAALAGWHRTKISKIEYVVISPSADDIRAWCNHCGQPELIPDLVATLNAVEGMFVEWRRLERTGLRVVQDSMTPLWERTRTFRIYSSFVVPGPVQTRSYTVAVLRALAARRRIPDDIEAATRVREERQRFLHEGDHRFAIVLEESVLRNAIGGVETMTGQLGHLLAVSSLPSISLGIVPQNADRSATWPIESFWMYDEKQVGVELVSGYLTITQPTEISMYAGMFAEQTAVAVYGAAARSLISEALAAFDNTMR</sequence>
<dbReference type="Pfam" id="PF13560">
    <property type="entry name" value="HTH_31"/>
    <property type="match status" value="1"/>
</dbReference>
<comment type="caution">
    <text evidence="2">The sequence shown here is derived from an EMBL/GenBank/DDBJ whole genome shotgun (WGS) entry which is preliminary data.</text>
</comment>
<dbReference type="InterPro" id="IPR001387">
    <property type="entry name" value="Cro/C1-type_HTH"/>
</dbReference>
<name>A0ABP8DUZ0_9ACTN</name>